<feature type="transmembrane region" description="Helical" evidence="1">
    <location>
        <begin position="7"/>
        <end position="28"/>
    </location>
</feature>
<keyword evidence="1" id="KW-1133">Transmembrane helix</keyword>
<gene>
    <name evidence="2" type="ORF">COY13_01285</name>
</gene>
<evidence type="ECO:0000256" key="1">
    <source>
        <dbReference type="SAM" id="Phobius"/>
    </source>
</evidence>
<keyword evidence="1" id="KW-0472">Membrane</keyword>
<evidence type="ECO:0000313" key="2">
    <source>
        <dbReference type="EMBL" id="PIZ68417.1"/>
    </source>
</evidence>
<dbReference type="AlphaFoldDB" id="A0A2M7UB22"/>
<sequence length="112" mass="12392">MEKIIGYLLIIIGVFVIFLSGFNGYQILTKKTQPIKILNLKGININLSQTTGVKQPPVELVSAKDLNETLNFFAYLTVLGLFINVGFKIASLGVNLVRPIKIDSLKSQTLVR</sequence>
<evidence type="ECO:0000313" key="3">
    <source>
        <dbReference type="Proteomes" id="UP000230177"/>
    </source>
</evidence>
<organism evidence="2 3">
    <name type="scientific">Candidatus Roizmanbacteria bacterium CG_4_10_14_0_2_um_filter_36_35</name>
    <dbReference type="NCBI Taxonomy" id="1974822"/>
    <lineage>
        <taxon>Bacteria</taxon>
        <taxon>Candidatus Roizmaniibacteriota</taxon>
    </lineage>
</organism>
<proteinExistence type="predicted"/>
<feature type="transmembrane region" description="Helical" evidence="1">
    <location>
        <begin position="72"/>
        <end position="97"/>
    </location>
</feature>
<dbReference type="Proteomes" id="UP000230177">
    <property type="component" value="Unassembled WGS sequence"/>
</dbReference>
<comment type="caution">
    <text evidence="2">The sequence shown here is derived from an EMBL/GenBank/DDBJ whole genome shotgun (WGS) entry which is preliminary data.</text>
</comment>
<protein>
    <submittedName>
        <fullName evidence="2">Uncharacterized protein</fullName>
    </submittedName>
</protein>
<reference evidence="3" key="1">
    <citation type="submission" date="2017-09" db="EMBL/GenBank/DDBJ databases">
        <title>Depth-based differentiation of microbial function through sediment-hosted aquifers and enrichment of novel symbionts in the deep terrestrial subsurface.</title>
        <authorList>
            <person name="Probst A.J."/>
            <person name="Ladd B."/>
            <person name="Jarett J.K."/>
            <person name="Geller-Mcgrath D.E."/>
            <person name="Sieber C.M.K."/>
            <person name="Emerson J.B."/>
            <person name="Anantharaman K."/>
            <person name="Thomas B.C."/>
            <person name="Malmstrom R."/>
            <person name="Stieglmeier M."/>
            <person name="Klingl A."/>
            <person name="Woyke T."/>
            <person name="Ryan C.M."/>
            <person name="Banfield J.F."/>
        </authorList>
    </citation>
    <scope>NUCLEOTIDE SEQUENCE [LARGE SCALE GENOMIC DNA]</scope>
</reference>
<dbReference type="EMBL" id="PFOE01000039">
    <property type="protein sequence ID" value="PIZ68417.1"/>
    <property type="molecule type" value="Genomic_DNA"/>
</dbReference>
<keyword evidence="1" id="KW-0812">Transmembrane</keyword>
<name>A0A2M7UB22_9BACT</name>
<accession>A0A2M7UB22</accession>